<proteinExistence type="inferred from homology"/>
<dbReference type="SUPFAM" id="SSF110921">
    <property type="entry name" value="2-isopropylmalate synthase LeuA, allosteric (dimerisation) domain"/>
    <property type="match status" value="1"/>
</dbReference>
<dbReference type="Pfam" id="PF08502">
    <property type="entry name" value="LeuA_dimer"/>
    <property type="match status" value="1"/>
</dbReference>
<feature type="non-terminal residue" evidence="5">
    <location>
        <position position="1"/>
    </location>
</feature>
<evidence type="ECO:0000313" key="5">
    <source>
        <dbReference type="EMBL" id="SVC31691.1"/>
    </source>
</evidence>
<dbReference type="GO" id="GO:0009098">
    <property type="term" value="P:L-leucine biosynthetic process"/>
    <property type="evidence" value="ECO:0007669"/>
    <property type="project" value="InterPro"/>
</dbReference>
<evidence type="ECO:0000256" key="2">
    <source>
        <dbReference type="ARBA" id="ARBA00022679"/>
    </source>
</evidence>
<feature type="domain" description="2-isopropylmalate synthase LeuA allosteric (dimerisation)" evidence="4">
    <location>
        <begin position="5"/>
        <end position="138"/>
    </location>
</feature>
<evidence type="ECO:0000259" key="4">
    <source>
        <dbReference type="SMART" id="SM00917"/>
    </source>
</evidence>
<dbReference type="InterPro" id="IPR036230">
    <property type="entry name" value="LeuA_allosteric_dom_sf"/>
</dbReference>
<dbReference type="PANTHER" id="PTHR43538:SF1">
    <property type="entry name" value="(R)-CITRAMALATE SYNTHASE"/>
    <property type="match status" value="1"/>
</dbReference>
<dbReference type="InterPro" id="IPR013709">
    <property type="entry name" value="2-isopropylmalate_synth_dimer"/>
</dbReference>
<dbReference type="EMBL" id="UINC01084753">
    <property type="protein sequence ID" value="SVC31691.1"/>
    <property type="molecule type" value="Genomic_DNA"/>
</dbReference>
<comment type="pathway">
    <text evidence="3">Amino-acid biosynthesis.</text>
</comment>
<name>A0A382L9Y1_9ZZZZ</name>
<accession>A0A382L9Y1</accession>
<dbReference type="AlphaFoldDB" id="A0A382L9Y1"/>
<dbReference type="GO" id="GO:0003852">
    <property type="term" value="F:2-isopropylmalate synthase activity"/>
    <property type="evidence" value="ECO:0007669"/>
    <property type="project" value="InterPro"/>
</dbReference>
<dbReference type="PANTHER" id="PTHR43538">
    <property type="entry name" value="ALPHA-IPM SYNTHASE/HOMOCITRATE SYNTHASE"/>
    <property type="match status" value="1"/>
</dbReference>
<dbReference type="SMART" id="SM00917">
    <property type="entry name" value="LeuA_dimer"/>
    <property type="match status" value="1"/>
</dbReference>
<reference evidence="5" key="1">
    <citation type="submission" date="2018-05" db="EMBL/GenBank/DDBJ databases">
        <authorList>
            <person name="Lanie J.A."/>
            <person name="Ng W.-L."/>
            <person name="Kazmierczak K.M."/>
            <person name="Andrzejewski T.M."/>
            <person name="Davidsen T.M."/>
            <person name="Wayne K.J."/>
            <person name="Tettelin H."/>
            <person name="Glass J.I."/>
            <person name="Rusch D."/>
            <person name="Podicherti R."/>
            <person name="Tsui H.-C.T."/>
            <person name="Winkler M.E."/>
        </authorList>
    </citation>
    <scope>NUCLEOTIDE SEQUENCE</scope>
</reference>
<comment type="similarity">
    <text evidence="1">Belongs to the alpha-IPM synthase/homocitrate synthase family.</text>
</comment>
<evidence type="ECO:0000256" key="3">
    <source>
        <dbReference type="ARBA" id="ARBA00029440"/>
    </source>
</evidence>
<sequence>EPKFELIDFMVLVENKRRSSLGTGWRKDNSEHPILSEATIKIKTNDKQLHTAAEGDGPVAALDNALRKSLIDIYPEINVVRLTDYSVRVVEEGTGTGATVRVIIESSDDKSSWTTVGASSNIIEASWIALSDSLEWFLIKNSL</sequence>
<keyword evidence="2" id="KW-0808">Transferase</keyword>
<gene>
    <name evidence="5" type="ORF">METZ01_LOCUS284545</name>
</gene>
<dbReference type="Gene3D" id="3.30.160.270">
    <property type="match status" value="1"/>
</dbReference>
<organism evidence="5">
    <name type="scientific">marine metagenome</name>
    <dbReference type="NCBI Taxonomy" id="408172"/>
    <lineage>
        <taxon>unclassified sequences</taxon>
        <taxon>metagenomes</taxon>
        <taxon>ecological metagenomes</taxon>
    </lineage>
</organism>
<protein>
    <recommendedName>
        <fullName evidence="4">2-isopropylmalate synthase LeuA allosteric (dimerisation) domain-containing protein</fullName>
    </recommendedName>
</protein>
<dbReference type="InterPro" id="IPR005675">
    <property type="entry name" value="Citramal_synthase"/>
</dbReference>
<evidence type="ECO:0000256" key="1">
    <source>
        <dbReference type="ARBA" id="ARBA00006154"/>
    </source>
</evidence>